<dbReference type="SUPFAM" id="SSF57701">
    <property type="entry name" value="Zn2/Cys6 DNA-binding domain"/>
    <property type="match status" value="1"/>
</dbReference>
<dbReference type="Gene3D" id="4.10.240.10">
    <property type="entry name" value="Zn(2)-C6 fungal-type DNA-binding domain"/>
    <property type="match status" value="1"/>
</dbReference>
<reference evidence="8 9" key="1">
    <citation type="submission" date="2015-01" db="EMBL/GenBank/DDBJ databases">
        <title>The Genome Sequence of Exophiala oligosperma CBS72588.</title>
        <authorList>
            <consortium name="The Broad Institute Genomics Platform"/>
            <person name="Cuomo C."/>
            <person name="de Hoog S."/>
            <person name="Gorbushina A."/>
            <person name="Stielow B."/>
            <person name="Teixiera M."/>
            <person name="Abouelleil A."/>
            <person name="Chapman S.B."/>
            <person name="Priest M."/>
            <person name="Young S.K."/>
            <person name="Wortman J."/>
            <person name="Nusbaum C."/>
            <person name="Birren B."/>
        </authorList>
    </citation>
    <scope>NUCLEOTIDE SEQUENCE [LARGE SCALE GENOMIC DNA]</scope>
    <source>
        <strain evidence="8 9">CBS 72588</strain>
    </source>
</reference>
<sequence>MAGRPRRACRRCNTQKVRCNGLRPVCARCERLGVSCVYEDSQWPVLREGQEFASEALVSTPMPTASWVPQTDFCGIPFGLVGELVNIYFSHVYNARLLLDEEAFTEEVRLRMVEPQILLSVCAFASKFYRDESGHRVLLDAGLGHEWANSSASIAAAQLGTPREENIATFLNLTLYWYSEGEWQRSFIYKWNGIQIAYVLGIPAGGPSTTARTRQAELRRRRLWACVCMMMFGSKADFIVGNIPSILERIPLPGVYEHQVARALSEPEPYNADSHLCAIYAALIHILSLWNEVYQFTKSADVKLDTLQSLHSKLEDWKVKISERSDLAVLSVEDVNTQNGPLLTLIHIIYDQCLCALHSSIVPLFSWGKPAGGLDYARQISAQVAYEHAYSISTWLRTLLQSSLPMGRVPSFVGYAAYSSCAIQVPFLWCTNTEVRACARANVIENLRCIQEMGRYWKFISLLGINIQKLYMMHEVAQTRLEHEPKYLSQERLLQSPKENERALASILSHNEIVWKKSGGMAQRDAQITDLDDSLVEGDIRPPRKENISSFIDKLSQSDLVSDQNTVAFPCDFDPEFGERAPVSPGSLYLISDEQLTSFDNWVAELGTEVDNQN</sequence>
<evidence type="ECO:0000256" key="6">
    <source>
        <dbReference type="ARBA" id="ARBA00023242"/>
    </source>
</evidence>
<comment type="subcellular location">
    <subcellularLocation>
        <location evidence="1">Nucleus</location>
    </subcellularLocation>
</comment>
<organism evidence="8 9">
    <name type="scientific">Exophiala oligosperma</name>
    <dbReference type="NCBI Taxonomy" id="215243"/>
    <lineage>
        <taxon>Eukaryota</taxon>
        <taxon>Fungi</taxon>
        <taxon>Dikarya</taxon>
        <taxon>Ascomycota</taxon>
        <taxon>Pezizomycotina</taxon>
        <taxon>Eurotiomycetes</taxon>
        <taxon>Chaetothyriomycetidae</taxon>
        <taxon>Chaetothyriales</taxon>
        <taxon>Herpotrichiellaceae</taxon>
        <taxon>Exophiala</taxon>
    </lineage>
</organism>
<dbReference type="GO" id="GO:0005634">
    <property type="term" value="C:nucleus"/>
    <property type="evidence" value="ECO:0007669"/>
    <property type="project" value="UniProtKB-SubCell"/>
</dbReference>
<evidence type="ECO:0000259" key="7">
    <source>
        <dbReference type="PROSITE" id="PS50048"/>
    </source>
</evidence>
<dbReference type="HOGENOM" id="CLU_024802_0_0_1"/>
<evidence type="ECO:0000256" key="5">
    <source>
        <dbReference type="ARBA" id="ARBA00023163"/>
    </source>
</evidence>
<protein>
    <recommendedName>
        <fullName evidence="7">Zn(2)-C6 fungal-type domain-containing protein</fullName>
    </recommendedName>
</protein>
<accession>A0A0D2E2D4</accession>
<evidence type="ECO:0000256" key="2">
    <source>
        <dbReference type="ARBA" id="ARBA00022723"/>
    </source>
</evidence>
<feature type="domain" description="Zn(2)-C6 fungal-type" evidence="7">
    <location>
        <begin position="8"/>
        <end position="38"/>
    </location>
</feature>
<keyword evidence="5" id="KW-0804">Transcription</keyword>
<dbReference type="CDD" id="cd00067">
    <property type="entry name" value="GAL4"/>
    <property type="match status" value="1"/>
</dbReference>
<dbReference type="GO" id="GO:0003677">
    <property type="term" value="F:DNA binding"/>
    <property type="evidence" value="ECO:0007669"/>
    <property type="project" value="UniProtKB-KW"/>
</dbReference>
<evidence type="ECO:0000256" key="3">
    <source>
        <dbReference type="ARBA" id="ARBA00023015"/>
    </source>
</evidence>
<dbReference type="SMART" id="SM00066">
    <property type="entry name" value="GAL4"/>
    <property type="match status" value="1"/>
</dbReference>
<dbReference type="Pfam" id="PF00172">
    <property type="entry name" value="Zn_clus"/>
    <property type="match status" value="1"/>
</dbReference>
<dbReference type="InterPro" id="IPR036864">
    <property type="entry name" value="Zn2-C6_fun-type_DNA-bd_sf"/>
</dbReference>
<keyword evidence="4" id="KW-0238">DNA-binding</keyword>
<dbReference type="EMBL" id="KN847332">
    <property type="protein sequence ID" value="KIW48930.1"/>
    <property type="molecule type" value="Genomic_DNA"/>
</dbReference>
<dbReference type="CDD" id="cd12148">
    <property type="entry name" value="fungal_TF_MHR"/>
    <property type="match status" value="1"/>
</dbReference>
<dbReference type="Proteomes" id="UP000053342">
    <property type="component" value="Unassembled WGS sequence"/>
</dbReference>
<name>A0A0D2E2D4_9EURO</name>
<dbReference type="OrthoDB" id="2309723at2759"/>
<dbReference type="InterPro" id="IPR001138">
    <property type="entry name" value="Zn2Cys6_DnaBD"/>
</dbReference>
<dbReference type="PROSITE" id="PS50048">
    <property type="entry name" value="ZN2_CY6_FUNGAL_2"/>
    <property type="match status" value="1"/>
</dbReference>
<dbReference type="VEuPathDB" id="FungiDB:PV06_01486"/>
<evidence type="ECO:0000313" key="8">
    <source>
        <dbReference type="EMBL" id="KIW48930.1"/>
    </source>
</evidence>
<dbReference type="PANTHER" id="PTHR47338">
    <property type="entry name" value="ZN(II)2CYS6 TRANSCRIPTION FACTOR (EUROFUNG)-RELATED"/>
    <property type="match status" value="1"/>
</dbReference>
<keyword evidence="6" id="KW-0539">Nucleus</keyword>
<keyword evidence="2" id="KW-0479">Metal-binding</keyword>
<evidence type="ECO:0000256" key="1">
    <source>
        <dbReference type="ARBA" id="ARBA00004123"/>
    </source>
</evidence>
<dbReference type="PANTHER" id="PTHR47338:SF27">
    <property type="entry name" value="ZN(II)2CYS6 TRANSCRIPTION FACTOR (EUROFUNG)"/>
    <property type="match status" value="1"/>
</dbReference>
<dbReference type="GeneID" id="27353560"/>
<dbReference type="RefSeq" id="XP_016269146.1">
    <property type="nucleotide sequence ID" value="XM_016402093.1"/>
</dbReference>
<dbReference type="GO" id="GO:0008270">
    <property type="term" value="F:zinc ion binding"/>
    <property type="evidence" value="ECO:0007669"/>
    <property type="project" value="InterPro"/>
</dbReference>
<dbReference type="STRING" id="215243.A0A0D2E2D4"/>
<evidence type="ECO:0000313" key="9">
    <source>
        <dbReference type="Proteomes" id="UP000053342"/>
    </source>
</evidence>
<keyword evidence="3" id="KW-0805">Transcription regulation</keyword>
<dbReference type="InterPro" id="IPR050815">
    <property type="entry name" value="TF_fung"/>
</dbReference>
<dbReference type="AlphaFoldDB" id="A0A0D2E2D4"/>
<evidence type="ECO:0000256" key="4">
    <source>
        <dbReference type="ARBA" id="ARBA00023125"/>
    </source>
</evidence>
<proteinExistence type="predicted"/>
<keyword evidence="9" id="KW-1185">Reference proteome</keyword>
<dbReference type="GO" id="GO:0000981">
    <property type="term" value="F:DNA-binding transcription factor activity, RNA polymerase II-specific"/>
    <property type="evidence" value="ECO:0007669"/>
    <property type="project" value="InterPro"/>
</dbReference>
<gene>
    <name evidence="8" type="ORF">PV06_01486</name>
</gene>